<comment type="caution">
    <text evidence="2">The sequence shown here is derived from an EMBL/GenBank/DDBJ whole genome shotgun (WGS) entry which is preliminary data.</text>
</comment>
<dbReference type="OrthoDB" id="5418203at2759"/>
<evidence type="ECO:0000256" key="1">
    <source>
        <dbReference type="SAM" id="MobiDB-lite"/>
    </source>
</evidence>
<gene>
    <name evidence="2" type="ORF">EPUL_001844</name>
</gene>
<feature type="compositionally biased region" description="Polar residues" evidence="1">
    <location>
        <begin position="12"/>
        <end position="26"/>
    </location>
</feature>
<evidence type="ECO:0000313" key="2">
    <source>
        <dbReference type="EMBL" id="POS85397.1"/>
    </source>
</evidence>
<keyword evidence="3" id="KW-1185">Reference proteome</keyword>
<protein>
    <submittedName>
        <fullName evidence="2">Uncharacterized protein</fullName>
    </submittedName>
</protein>
<sequence length="174" mass="19372">MSRAVENKAIISPTNGLSKLSINPQTPKKHSSKKVSRNPISESWEDEISSGDDEQVECPRSPKQPTLYPSAPPPTPISPITQHCIDTPFDYNVMGISMARNEQRNTLRPDKTDAVARRLIAGALGKKPQPQTEEQRAYEAAMKGKEMKRRAEEKMALAKALEDAEQSKKAMWSD</sequence>
<accession>A0A2S4PTP6</accession>
<evidence type="ECO:0000313" key="3">
    <source>
        <dbReference type="Proteomes" id="UP000237438"/>
    </source>
</evidence>
<feature type="compositionally biased region" description="Acidic residues" evidence="1">
    <location>
        <begin position="43"/>
        <end position="56"/>
    </location>
</feature>
<dbReference type="Proteomes" id="UP000237438">
    <property type="component" value="Unassembled WGS sequence"/>
</dbReference>
<dbReference type="EMBL" id="PEDP01000618">
    <property type="protein sequence ID" value="POS85397.1"/>
    <property type="molecule type" value="Genomic_DNA"/>
</dbReference>
<name>A0A2S4PTP6_9PEZI</name>
<reference evidence="2 3" key="1">
    <citation type="submission" date="2017-10" db="EMBL/GenBank/DDBJ databases">
        <title>Development of genomic resources for the powdery mildew, Erysiphe pulchra.</title>
        <authorList>
            <person name="Wadl P.A."/>
            <person name="Mack B.M."/>
            <person name="Moore G."/>
            <person name="Beltz S.B."/>
        </authorList>
    </citation>
    <scope>NUCLEOTIDE SEQUENCE [LARGE SCALE GENOMIC DNA]</scope>
    <source>
        <strain evidence="2">Cflorida</strain>
    </source>
</reference>
<feature type="compositionally biased region" description="Basic residues" evidence="1">
    <location>
        <begin position="27"/>
        <end position="36"/>
    </location>
</feature>
<proteinExistence type="predicted"/>
<feature type="region of interest" description="Disordered" evidence="1">
    <location>
        <begin position="1"/>
        <end position="82"/>
    </location>
</feature>
<organism evidence="2 3">
    <name type="scientific">Erysiphe pulchra</name>
    <dbReference type="NCBI Taxonomy" id="225359"/>
    <lineage>
        <taxon>Eukaryota</taxon>
        <taxon>Fungi</taxon>
        <taxon>Dikarya</taxon>
        <taxon>Ascomycota</taxon>
        <taxon>Pezizomycotina</taxon>
        <taxon>Leotiomycetes</taxon>
        <taxon>Erysiphales</taxon>
        <taxon>Erysiphaceae</taxon>
        <taxon>Erysiphe</taxon>
    </lineage>
</organism>
<dbReference type="AlphaFoldDB" id="A0A2S4PTP6"/>